<evidence type="ECO:0000256" key="1">
    <source>
        <dbReference type="SAM" id="MobiDB-lite"/>
    </source>
</evidence>
<reference evidence="3" key="2">
    <citation type="submission" date="2021-09" db="EMBL/GenBank/DDBJ databases">
        <authorList>
            <person name="Jia N."/>
            <person name="Wang J."/>
            <person name="Shi W."/>
            <person name="Du L."/>
            <person name="Sun Y."/>
            <person name="Zhan W."/>
            <person name="Jiang J."/>
            <person name="Wang Q."/>
            <person name="Zhang B."/>
            <person name="Ji P."/>
            <person name="Sakyi L.B."/>
            <person name="Cui X."/>
            <person name="Yuan T."/>
            <person name="Jiang B."/>
            <person name="Yang W."/>
            <person name="Lam T.T.-Y."/>
            <person name="Chang Q."/>
            <person name="Ding S."/>
            <person name="Wang X."/>
            <person name="Zhu J."/>
            <person name="Ruan X."/>
            <person name="Zhao L."/>
            <person name="Wei J."/>
            <person name="Que T."/>
            <person name="Du C."/>
            <person name="Cheng J."/>
            <person name="Dai P."/>
            <person name="Han X."/>
            <person name="Huang E."/>
            <person name="Gao Y."/>
            <person name="Liu J."/>
            <person name="Shao H."/>
            <person name="Ye R."/>
            <person name="Li L."/>
            <person name="Wei W."/>
            <person name="Wang X."/>
            <person name="Wang C."/>
            <person name="Huo Q."/>
            <person name="Li W."/>
            <person name="Guo W."/>
            <person name="Chen H."/>
            <person name="Chen S."/>
            <person name="Zhou L."/>
            <person name="Zhou L."/>
            <person name="Ni X."/>
            <person name="Tian J."/>
            <person name="Zhou Y."/>
            <person name="Sheng Y."/>
            <person name="Liu T."/>
            <person name="Pan Y."/>
            <person name="Xia L."/>
            <person name="Li J."/>
            <person name="Zhao F."/>
            <person name="Cao W."/>
        </authorList>
    </citation>
    <scope>NUCLEOTIDE SEQUENCE</scope>
    <source>
        <strain evidence="3">Rsan-2018</strain>
        <tissue evidence="3">Larvae</tissue>
    </source>
</reference>
<dbReference type="AlphaFoldDB" id="A0A9D4Q5M0"/>
<dbReference type="Proteomes" id="UP000821837">
    <property type="component" value="Chromosome 3"/>
</dbReference>
<dbReference type="Pfam" id="PF00078">
    <property type="entry name" value="RVT_1"/>
    <property type="match status" value="1"/>
</dbReference>
<accession>A0A9D4Q5M0</accession>
<dbReference type="InterPro" id="IPR000477">
    <property type="entry name" value="RT_dom"/>
</dbReference>
<organism evidence="3 4">
    <name type="scientific">Rhipicephalus sanguineus</name>
    <name type="common">Brown dog tick</name>
    <name type="synonym">Ixodes sanguineus</name>
    <dbReference type="NCBI Taxonomy" id="34632"/>
    <lineage>
        <taxon>Eukaryota</taxon>
        <taxon>Metazoa</taxon>
        <taxon>Ecdysozoa</taxon>
        <taxon>Arthropoda</taxon>
        <taxon>Chelicerata</taxon>
        <taxon>Arachnida</taxon>
        <taxon>Acari</taxon>
        <taxon>Parasitiformes</taxon>
        <taxon>Ixodida</taxon>
        <taxon>Ixodoidea</taxon>
        <taxon>Ixodidae</taxon>
        <taxon>Rhipicephalinae</taxon>
        <taxon>Rhipicephalus</taxon>
        <taxon>Rhipicephalus</taxon>
    </lineage>
</organism>
<gene>
    <name evidence="3" type="ORF">HPB52_021642</name>
</gene>
<evidence type="ECO:0000313" key="4">
    <source>
        <dbReference type="Proteomes" id="UP000821837"/>
    </source>
</evidence>
<feature type="compositionally biased region" description="Acidic residues" evidence="1">
    <location>
        <begin position="1"/>
        <end position="14"/>
    </location>
</feature>
<dbReference type="EMBL" id="JABSTV010001249">
    <property type="protein sequence ID" value="KAH7963566.1"/>
    <property type="molecule type" value="Genomic_DNA"/>
</dbReference>
<dbReference type="PANTHER" id="PTHR37557">
    <property type="entry name" value="115 KDA PROTEIN IN TYPE-1 RETROTRANSPOSABLE ELEMENT R1DM-LIKE PROTEIN-RELATED-RELATED"/>
    <property type="match status" value="1"/>
</dbReference>
<feature type="region of interest" description="Disordered" evidence="1">
    <location>
        <begin position="84"/>
        <end position="104"/>
    </location>
</feature>
<sequence length="572" mass="64858">MRAGAEQEESEPFSEDSRAPMQVAEPIHPRGAIVEELMTLVTKPPPRAFQAYRLSEITKRFLDREHVGAALESYLVDIFTEAGRAPRKPRAPPPQSRCKRKRQEAPTVLTYGAHTKVAHPSRGVPQGDPLSPLLFNLVLDEFFEDQPANIAFQSDGLCVRDAFCGRHYPHSEYQSWAAMYLKKRGLEANADKSRTFTILPSGRDKKAKVETQHVYTIGDKPISVTSHTSMWKYLGIHFDGTVASNNTLRGDLKLLLLRLSKAPLKPQQRMVALWHYLVPRLIHRLVLGPVSSKLLKTLDMLIRGTVRQWLNLPQDVTLGFFYAPVPEGGLGMMCLRTVIPAMRLRRLNSLIFSDHFQGSVAASKDFVRRALRQAEGLAVYKGDIIDSSAAERKYWTRVLHGRFDGRPLKRCSEARGSTAWIDESLGHVLQKCHRTHHQKIKRHDCILRYLAKSLREKDWHVVGTRVDLSEAHEHKRRKYLIPDMLMHITSATGASSYPIVSSITMTYRGTWATESARIMLDLGLGREHMKIATVRCLQGGLRAFRVHQRSTLVHNRQHQHGLGPRNPACEDD</sequence>
<proteinExistence type="predicted"/>
<reference evidence="3" key="1">
    <citation type="journal article" date="2020" name="Cell">
        <title>Large-Scale Comparative Analyses of Tick Genomes Elucidate Their Genetic Diversity and Vector Capacities.</title>
        <authorList>
            <consortium name="Tick Genome and Microbiome Consortium (TIGMIC)"/>
            <person name="Jia N."/>
            <person name="Wang J."/>
            <person name="Shi W."/>
            <person name="Du L."/>
            <person name="Sun Y."/>
            <person name="Zhan W."/>
            <person name="Jiang J.F."/>
            <person name="Wang Q."/>
            <person name="Zhang B."/>
            <person name="Ji P."/>
            <person name="Bell-Sakyi L."/>
            <person name="Cui X.M."/>
            <person name="Yuan T.T."/>
            <person name="Jiang B.G."/>
            <person name="Yang W.F."/>
            <person name="Lam T.T."/>
            <person name="Chang Q.C."/>
            <person name="Ding S.J."/>
            <person name="Wang X.J."/>
            <person name="Zhu J.G."/>
            <person name="Ruan X.D."/>
            <person name="Zhao L."/>
            <person name="Wei J.T."/>
            <person name="Ye R.Z."/>
            <person name="Que T.C."/>
            <person name="Du C.H."/>
            <person name="Zhou Y.H."/>
            <person name="Cheng J.X."/>
            <person name="Dai P.F."/>
            <person name="Guo W.B."/>
            <person name="Han X.H."/>
            <person name="Huang E.J."/>
            <person name="Li L.F."/>
            <person name="Wei W."/>
            <person name="Gao Y.C."/>
            <person name="Liu J.Z."/>
            <person name="Shao H.Z."/>
            <person name="Wang X."/>
            <person name="Wang C.C."/>
            <person name="Yang T.C."/>
            <person name="Huo Q.B."/>
            <person name="Li W."/>
            <person name="Chen H.Y."/>
            <person name="Chen S.E."/>
            <person name="Zhou L.G."/>
            <person name="Ni X.B."/>
            <person name="Tian J.H."/>
            <person name="Sheng Y."/>
            <person name="Liu T."/>
            <person name="Pan Y.S."/>
            <person name="Xia L.Y."/>
            <person name="Li J."/>
            <person name="Zhao F."/>
            <person name="Cao W.C."/>
        </authorList>
    </citation>
    <scope>NUCLEOTIDE SEQUENCE</scope>
    <source>
        <strain evidence="3">Rsan-2018</strain>
    </source>
</reference>
<name>A0A9D4Q5M0_RHISA</name>
<feature type="domain" description="Reverse transcriptase" evidence="2">
    <location>
        <begin position="119"/>
        <end position="238"/>
    </location>
</feature>
<evidence type="ECO:0000259" key="2">
    <source>
        <dbReference type="Pfam" id="PF00078"/>
    </source>
</evidence>
<evidence type="ECO:0000313" key="3">
    <source>
        <dbReference type="EMBL" id="KAH7963566.1"/>
    </source>
</evidence>
<feature type="region of interest" description="Disordered" evidence="1">
    <location>
        <begin position="1"/>
        <end position="23"/>
    </location>
</feature>
<dbReference type="PANTHER" id="PTHR37557:SF4">
    <property type="entry name" value="CCHC-TYPE DOMAIN-CONTAINING PROTEIN"/>
    <property type="match status" value="1"/>
</dbReference>
<keyword evidence="4" id="KW-1185">Reference proteome</keyword>
<protein>
    <recommendedName>
        <fullName evidence="2">Reverse transcriptase domain-containing protein</fullName>
    </recommendedName>
</protein>
<comment type="caution">
    <text evidence="3">The sequence shown here is derived from an EMBL/GenBank/DDBJ whole genome shotgun (WGS) entry which is preliminary data.</text>
</comment>